<dbReference type="PROSITE" id="PS50085">
    <property type="entry name" value="RAPGAP"/>
    <property type="match status" value="1"/>
</dbReference>
<protein>
    <recommendedName>
        <fullName evidence="3">Rap-GAP domain-containing protein</fullName>
    </recommendedName>
</protein>
<dbReference type="InterPro" id="IPR035974">
    <property type="entry name" value="Rap/Ran-GAP_sf"/>
</dbReference>
<sequence>MFKSKFSKKRNSTSSEPPLTCSDSKIPTVSPPTEKPKKKRKASVGSVFKGIGEALTFEKEKTAEEKAKEEQENLMVLQLFKQNLECFEKSSEPVLLCESLTGYKRMNKAKITKRDLVFAMCGEPVYKGTIKIDCWSTLKMPIDSYSTKQKRKCLIPLDIEKDGYCIECDESSIEQKTELKNMTIVDFESEFPFYKEFFYRNPNVKHYLSKEENVICSIQRFKEVSRCILRNNKGVIRCLIGKEESEKPQCYDKFFNEPKNVICLDNTPELDDALFEMENKSIITHFKFGVIYVKPNQNDENKIFTTSAKDCSPAFWKFLDLIGNKIELNGWTGYRGGLDVKSGSTGTHSYISHTHNFEIMFHVSPLIPLLQDDGQGLERKRHVGNDVVVLIFKEQSNQNDTFDPRILTSHFNSIFIVVTPDKPTIDNIHYKVTVCAKAEINSFPPYLNETGTYFHDDIFRDFILRKLINGERTAMFSPTFRLNYKKTIKEEIKNINEQFYKQDLFAVLK</sequence>
<evidence type="ECO:0000259" key="3">
    <source>
        <dbReference type="PROSITE" id="PS50085"/>
    </source>
</evidence>
<accession>A0ABQ0DWJ3</accession>
<dbReference type="InterPro" id="IPR000331">
    <property type="entry name" value="Rap/Ran_GAP_dom"/>
</dbReference>
<feature type="domain" description="Rap-GAP" evidence="3">
    <location>
        <begin position="274"/>
        <end position="495"/>
    </location>
</feature>
<dbReference type="Pfam" id="PF02145">
    <property type="entry name" value="Rap_GAP"/>
    <property type="match status" value="1"/>
</dbReference>
<dbReference type="PANTHER" id="PTHR15711">
    <property type="entry name" value="RAP GTPASE-ACTIVATING PROTEIN"/>
    <property type="match status" value="1"/>
</dbReference>
<dbReference type="PANTHER" id="PTHR15711:SF22">
    <property type="entry name" value="RAP-GAP DOMAIN-CONTAINING PROTEIN"/>
    <property type="match status" value="1"/>
</dbReference>
<dbReference type="SUPFAM" id="SSF111347">
    <property type="entry name" value="Rap/Ran-GAP"/>
    <property type="match status" value="1"/>
</dbReference>
<name>A0ABQ0DWJ3_9EUKA</name>
<keyword evidence="5" id="KW-1185">Reference proteome</keyword>
<dbReference type="Proteomes" id="UP001628156">
    <property type="component" value="Unassembled WGS sequence"/>
</dbReference>
<organism evidence="4 5">
    <name type="scientific">Entamoeba nuttalli</name>
    <dbReference type="NCBI Taxonomy" id="412467"/>
    <lineage>
        <taxon>Eukaryota</taxon>
        <taxon>Amoebozoa</taxon>
        <taxon>Evosea</taxon>
        <taxon>Archamoebae</taxon>
        <taxon>Mastigamoebida</taxon>
        <taxon>Entamoebidae</taxon>
        <taxon>Entamoeba</taxon>
    </lineage>
</organism>
<dbReference type="Gene3D" id="3.40.50.11210">
    <property type="entry name" value="Rap/Ran-GAP"/>
    <property type="match status" value="1"/>
</dbReference>
<keyword evidence="1" id="KW-0343">GTPase activation</keyword>
<dbReference type="InterPro" id="IPR050989">
    <property type="entry name" value="Rap1_Ran_GAP"/>
</dbReference>
<feature type="region of interest" description="Disordered" evidence="2">
    <location>
        <begin position="1"/>
        <end position="44"/>
    </location>
</feature>
<feature type="compositionally biased region" description="Basic residues" evidence="2">
    <location>
        <begin position="1"/>
        <end position="11"/>
    </location>
</feature>
<reference evidence="4 5" key="1">
    <citation type="journal article" date="2019" name="PLoS Negl. Trop. Dis.">
        <title>Whole genome sequencing of Entamoeba nuttalli reveals mammalian host-related molecular signatures and a novel octapeptide-repeat surface protein.</title>
        <authorList>
            <person name="Tanaka M."/>
            <person name="Makiuchi T."/>
            <person name="Komiyama T."/>
            <person name="Shiina T."/>
            <person name="Osaki K."/>
            <person name="Tachibana H."/>
        </authorList>
    </citation>
    <scope>NUCLEOTIDE SEQUENCE [LARGE SCALE GENOMIC DNA]</scope>
    <source>
        <strain evidence="4 5">P19-061405</strain>
    </source>
</reference>
<gene>
    <name evidence="4" type="ORF">ENUP19_0328G0027</name>
</gene>
<evidence type="ECO:0000256" key="1">
    <source>
        <dbReference type="ARBA" id="ARBA00022468"/>
    </source>
</evidence>
<evidence type="ECO:0000256" key="2">
    <source>
        <dbReference type="SAM" id="MobiDB-lite"/>
    </source>
</evidence>
<evidence type="ECO:0000313" key="4">
    <source>
        <dbReference type="EMBL" id="GAB1227233.1"/>
    </source>
</evidence>
<proteinExistence type="predicted"/>
<feature type="compositionally biased region" description="Polar residues" evidence="2">
    <location>
        <begin position="12"/>
        <end position="27"/>
    </location>
</feature>
<dbReference type="EMBL" id="BAAFRS010000328">
    <property type="protein sequence ID" value="GAB1227233.1"/>
    <property type="molecule type" value="Genomic_DNA"/>
</dbReference>
<comment type="caution">
    <text evidence="4">The sequence shown here is derived from an EMBL/GenBank/DDBJ whole genome shotgun (WGS) entry which is preliminary data.</text>
</comment>
<evidence type="ECO:0000313" key="5">
    <source>
        <dbReference type="Proteomes" id="UP001628156"/>
    </source>
</evidence>